<evidence type="ECO:0000313" key="2">
    <source>
        <dbReference type="Proteomes" id="UP000617743"/>
    </source>
</evidence>
<name>A0ABQ2XHL5_9ACTN</name>
<dbReference type="Proteomes" id="UP000617743">
    <property type="component" value="Unassembled WGS sequence"/>
</dbReference>
<comment type="caution">
    <text evidence="1">The sequence shown here is derived from an EMBL/GenBank/DDBJ whole genome shotgun (WGS) entry which is preliminary data.</text>
</comment>
<gene>
    <name evidence="1" type="ORF">GCM10010383_55050</name>
</gene>
<reference evidence="2" key="1">
    <citation type="journal article" date="2019" name="Int. J. Syst. Evol. Microbiol.">
        <title>The Global Catalogue of Microorganisms (GCM) 10K type strain sequencing project: providing services to taxonomists for standard genome sequencing and annotation.</title>
        <authorList>
            <consortium name="The Broad Institute Genomics Platform"/>
            <consortium name="The Broad Institute Genome Sequencing Center for Infectious Disease"/>
            <person name="Wu L."/>
            <person name="Ma J."/>
        </authorList>
    </citation>
    <scope>NUCLEOTIDE SEQUENCE [LARGE SCALE GENOMIC DNA]</scope>
    <source>
        <strain evidence="2">JCM 4866</strain>
    </source>
</reference>
<dbReference type="EMBL" id="BMWC01000009">
    <property type="protein sequence ID" value="GGX18083.1"/>
    <property type="molecule type" value="Genomic_DNA"/>
</dbReference>
<protein>
    <submittedName>
        <fullName evidence="1">Uncharacterized protein</fullName>
    </submittedName>
</protein>
<keyword evidence="2" id="KW-1185">Reference proteome</keyword>
<accession>A0ABQ2XHL5</accession>
<proteinExistence type="predicted"/>
<evidence type="ECO:0000313" key="1">
    <source>
        <dbReference type="EMBL" id="GGX18083.1"/>
    </source>
</evidence>
<dbReference type="RefSeq" id="WP_190052988.1">
    <property type="nucleotide sequence ID" value="NZ_BMWC01000009.1"/>
</dbReference>
<sequence>MADADALAAPGARSDGAYSTADRKEYGTYNWYIGDGGMPGGLSRTDAKWAFYDAINNLTDSYNNCGYGDSVGAKTNFLSQTNCEADINSSFKCTDRDELSTWDAGASRATTSP</sequence>
<organism evidence="1 2">
    <name type="scientific">Streptomyces lomondensis</name>
    <dbReference type="NCBI Taxonomy" id="68229"/>
    <lineage>
        <taxon>Bacteria</taxon>
        <taxon>Bacillati</taxon>
        <taxon>Actinomycetota</taxon>
        <taxon>Actinomycetes</taxon>
        <taxon>Kitasatosporales</taxon>
        <taxon>Streptomycetaceae</taxon>
        <taxon>Streptomyces</taxon>
    </lineage>
</organism>